<evidence type="ECO:0000313" key="2">
    <source>
        <dbReference type="Proteomes" id="UP000198582"/>
    </source>
</evidence>
<dbReference type="AlphaFoldDB" id="A0A1H8YNI9"/>
<gene>
    <name evidence="1" type="ORF">SAMN04489732_13039</name>
</gene>
<protein>
    <recommendedName>
        <fullName evidence="3">DUF3865 domain-containing protein</fullName>
    </recommendedName>
</protein>
<dbReference type="OrthoDB" id="4519636at2"/>
<dbReference type="EMBL" id="FOEF01000030">
    <property type="protein sequence ID" value="SEP53737.1"/>
    <property type="molecule type" value="Genomic_DNA"/>
</dbReference>
<dbReference type="InterPro" id="IPR024477">
    <property type="entry name" value="DUF3865_CADD-like"/>
</dbReference>
<dbReference type="InterPro" id="IPR016084">
    <property type="entry name" value="Haem_Oase-like_multi-hlx"/>
</dbReference>
<accession>A0A1H8YNI9</accession>
<evidence type="ECO:0008006" key="3">
    <source>
        <dbReference type="Google" id="ProtNLM"/>
    </source>
</evidence>
<organism evidence="1 2">
    <name type="scientific">Amycolatopsis saalfeldensis</name>
    <dbReference type="NCBI Taxonomy" id="394193"/>
    <lineage>
        <taxon>Bacteria</taxon>
        <taxon>Bacillati</taxon>
        <taxon>Actinomycetota</taxon>
        <taxon>Actinomycetes</taxon>
        <taxon>Pseudonocardiales</taxon>
        <taxon>Pseudonocardiaceae</taxon>
        <taxon>Amycolatopsis</taxon>
    </lineage>
</organism>
<dbReference type="STRING" id="394193.SAMN04489732_13039"/>
<dbReference type="RefSeq" id="WP_091628578.1">
    <property type="nucleotide sequence ID" value="NZ_FOEF01000030.1"/>
</dbReference>
<sequence length="277" mass="30862">MTPETSYVHAYLNVHPETREVVEGALLGTFTSGQDLVEKHLAPMIDWVYEQIADQVGASELNAAQARMYIEELSVFARYNAQFLKQAATAVEGFCPELAHELRRNHLEEGGERGKVPAHFVLYSRALLADLGLLVNGHVPAAETLTLVALHQFMVGSHMPSSIAGSYYATEAVAIAETEILRDITDRYGLLTIQASGSELPQLDYYYRLHLDDDHEGTQVAGLSVEAAHIEGLAQFIKKSELFHIDLPQALDGFLQILEAMADWWAQLIRRSQEMNR</sequence>
<name>A0A1H8YNI9_9PSEU</name>
<dbReference type="Proteomes" id="UP000198582">
    <property type="component" value="Unassembled WGS sequence"/>
</dbReference>
<keyword evidence="2" id="KW-1185">Reference proteome</keyword>
<dbReference type="Pfam" id="PF12981">
    <property type="entry name" value="DUF3865"/>
    <property type="match status" value="1"/>
</dbReference>
<dbReference type="Gene3D" id="1.20.910.10">
    <property type="entry name" value="Heme oxygenase-like"/>
    <property type="match status" value="1"/>
</dbReference>
<evidence type="ECO:0000313" key="1">
    <source>
        <dbReference type="EMBL" id="SEP53737.1"/>
    </source>
</evidence>
<proteinExistence type="predicted"/>
<reference evidence="1 2" key="1">
    <citation type="submission" date="2016-10" db="EMBL/GenBank/DDBJ databases">
        <authorList>
            <person name="de Groot N.N."/>
        </authorList>
    </citation>
    <scope>NUCLEOTIDE SEQUENCE [LARGE SCALE GENOMIC DNA]</scope>
    <source>
        <strain evidence="1 2">DSM 44993</strain>
    </source>
</reference>